<evidence type="ECO:0000259" key="2">
    <source>
        <dbReference type="Pfam" id="PF02120"/>
    </source>
</evidence>
<name>A0ABS8C197_9ALTE</name>
<comment type="caution">
    <text evidence="3">The sequence shown here is derived from an EMBL/GenBank/DDBJ whole genome shotgun (WGS) entry which is preliminary data.</text>
</comment>
<organism evidence="3 4">
    <name type="scientific">Alishewanella maricola</name>
    <dbReference type="NCBI Taxonomy" id="2795740"/>
    <lineage>
        <taxon>Bacteria</taxon>
        <taxon>Pseudomonadati</taxon>
        <taxon>Pseudomonadota</taxon>
        <taxon>Gammaproteobacteria</taxon>
        <taxon>Alteromonadales</taxon>
        <taxon>Alteromonadaceae</taxon>
        <taxon>Alishewanella</taxon>
    </lineage>
</organism>
<dbReference type="InterPro" id="IPR021136">
    <property type="entry name" value="Flagellar_hook_control-like_C"/>
</dbReference>
<keyword evidence="4" id="KW-1185">Reference proteome</keyword>
<gene>
    <name evidence="3" type="ORF">JAO78_004665</name>
</gene>
<dbReference type="EMBL" id="JAEINI020000002">
    <property type="protein sequence ID" value="MCB5226102.1"/>
    <property type="molecule type" value="Genomic_DNA"/>
</dbReference>
<dbReference type="Proteomes" id="UP000633814">
    <property type="component" value="Unassembled WGS sequence"/>
</dbReference>
<dbReference type="Pfam" id="PF02120">
    <property type="entry name" value="Flg_hook"/>
    <property type="match status" value="1"/>
</dbReference>
<dbReference type="RefSeq" id="WP_226750192.1">
    <property type="nucleotide sequence ID" value="NZ_JAEINI020000002.1"/>
</dbReference>
<keyword evidence="3" id="KW-0969">Cilium</keyword>
<sequence length="872" mass="93717">MLPFNFGQLTTNTSLNPQTAVNSGAIKLASAVPYTAMVVTSHTHNTPNATQQLLLQSQQGLQRLALSALPPLPLNVPLQLSFNATTPDNLNVRVMQWQGNPQAQQLTAAQTTLLLQPEQLNQVSAQLASGKPLNYLAGQAVTPPLAAQLATLQLVKLPIVSAASSAQRALPSSNNTNLSANNNSQAANTLTTHTPSQRAAMANLQNAAVFQTLSPKLQLALQQAAVQISVFQQLQTTSPLLQLNNQVLNLSPPERQQLKLLLQPLVTQATPNHATERASWVLLIQPLKDLGQFQLPGSALNRPLQLSLSDGSQLTLGSTQPQNKPDDSSQKSTATHLAATAATQTQLSQPSAKVSAGVMPNTPLQEEPMKTAIVDKILSQFGQNSESMPKLQAGQPYLAKLQLTGQSAQFIVQTAQGLLQLPLTLAAKQLSAIPSDLPLQLSFKETKPGTIEIHIKVLSGLPENIPLTAKQAKLLQNPKQLAALQQSLLRGETITQLAGEPLAQPLNARSATSNSIAKHLSLILLPPANNNKTTNASLAQQQLHATAGANLTNSTATSWQLSVQPLVSEHKIQLASQQFAKPLPLGAQPAPAASTVTKLQPTDVSNTHWRQLLPLLQSAPATLSSLPDLPAEVQQVFNLLRQAQPDGTKVLTPPQVQEQLQAALNFQPLQSQPNMTTSAGTLAVAIQLLLGHLLKQPSGPLREPTAQRLAQNIGQLEPAQASNLLRALGSHSSALQLAQLQNAEVPANVQQWLIPLALQQQQESRISQILLEQKEREQKDSQQKQRFWQLTMKFDLADKGQLLAVAKLQDDDVQLQFYTDQPQALQQAQKFLPILTERCSAQGLTVSKAECQLGKIPDTLGSKRTSLISTQV</sequence>
<feature type="domain" description="Flagellar hook-length control protein-like C-terminal" evidence="2">
    <location>
        <begin position="777"/>
        <end position="854"/>
    </location>
</feature>
<reference evidence="3 4" key="1">
    <citation type="submission" date="2021-10" db="EMBL/GenBank/DDBJ databases">
        <title>Alishewanella koreense sp. nov. isolated from seawater of southwestern coast in South Korea and the proposal for the reclassification of Rheinheimera perlucida and Rheinheimera tuosuensis as Arsukibacterium perlucida and Arsukibacterium tuosuensis.</title>
        <authorList>
            <person name="Kim K.H."/>
            <person name="Ruan W."/>
            <person name="Kim K.R."/>
            <person name="Baek J.H."/>
            <person name="Jeon C.O."/>
        </authorList>
    </citation>
    <scope>NUCLEOTIDE SEQUENCE [LARGE SCALE GENOMIC DNA]</scope>
    <source>
        <strain evidence="3 4">16-MA</strain>
    </source>
</reference>
<accession>A0ABS8C197</accession>
<feature type="compositionally biased region" description="Low complexity" evidence="1">
    <location>
        <begin position="333"/>
        <end position="347"/>
    </location>
</feature>
<evidence type="ECO:0000256" key="1">
    <source>
        <dbReference type="SAM" id="MobiDB-lite"/>
    </source>
</evidence>
<feature type="region of interest" description="Disordered" evidence="1">
    <location>
        <begin position="170"/>
        <end position="190"/>
    </location>
</feature>
<evidence type="ECO:0000313" key="3">
    <source>
        <dbReference type="EMBL" id="MCB5226102.1"/>
    </source>
</evidence>
<proteinExistence type="predicted"/>
<protein>
    <submittedName>
        <fullName evidence="3">Flagellar hook-length control protein FliK</fullName>
    </submittedName>
</protein>
<keyword evidence="3" id="KW-0966">Cell projection</keyword>
<feature type="region of interest" description="Disordered" evidence="1">
    <location>
        <begin position="311"/>
        <end position="358"/>
    </location>
</feature>
<feature type="compositionally biased region" description="Polar residues" evidence="1">
    <location>
        <begin position="311"/>
        <end position="323"/>
    </location>
</feature>
<evidence type="ECO:0000313" key="4">
    <source>
        <dbReference type="Proteomes" id="UP000633814"/>
    </source>
</evidence>
<keyword evidence="3" id="KW-0282">Flagellum</keyword>